<dbReference type="EMBL" id="CP046123">
    <property type="protein sequence ID" value="QGN29157.1"/>
    <property type="molecule type" value="Genomic_DNA"/>
</dbReference>
<dbReference type="Proteomes" id="UP000422837">
    <property type="component" value="Chromosome"/>
</dbReference>
<gene>
    <name evidence="1" type="ORF">GFU50_06425</name>
</gene>
<name>A0ABD6YZJ3_ENTCA</name>
<evidence type="ECO:0000313" key="2">
    <source>
        <dbReference type="Proteomes" id="UP000422837"/>
    </source>
</evidence>
<proteinExistence type="predicted"/>
<sequence>MTGALIQERVICLDNWRFDFPKQTVARAVAMLDEGVKPTDVAKTLRLTEKDIAVITLDHLDKRNAL</sequence>
<dbReference type="AlphaFoldDB" id="A0ABD6YZJ3"/>
<protein>
    <submittedName>
        <fullName evidence="1">Uncharacterized protein</fullName>
    </submittedName>
</protein>
<evidence type="ECO:0000313" key="1">
    <source>
        <dbReference type="EMBL" id="QGN29157.1"/>
    </source>
</evidence>
<accession>A0ABD6YZJ3</accession>
<organism evidence="1 2">
    <name type="scientific">Enterococcus casseliflavus</name>
    <name type="common">Enterococcus flavescens</name>
    <dbReference type="NCBI Taxonomy" id="37734"/>
    <lineage>
        <taxon>Bacteria</taxon>
        <taxon>Bacillati</taxon>
        <taxon>Bacillota</taxon>
        <taxon>Bacilli</taxon>
        <taxon>Lactobacillales</taxon>
        <taxon>Enterococcaceae</taxon>
        <taxon>Enterococcus</taxon>
    </lineage>
</organism>
<dbReference type="RefSeq" id="WP_154694344.1">
    <property type="nucleotide sequence ID" value="NZ_CP046123.1"/>
</dbReference>
<reference evidence="1 2" key="1">
    <citation type="submission" date="2019-11" db="EMBL/GenBank/DDBJ databases">
        <title>Detection and genome characteristic of a blood enterococcus casselifavus isolate from Zhengzhou,china.</title>
        <authorList>
            <person name="Wen P."/>
        </authorList>
    </citation>
    <scope>NUCLEOTIDE SEQUENCE [LARGE SCALE GENOMIC DNA]</scope>
    <source>
        <strain evidence="1 2">EC291</strain>
    </source>
</reference>